<evidence type="ECO:0000313" key="2">
    <source>
        <dbReference type="Proteomes" id="UP000233469"/>
    </source>
</evidence>
<accession>A0A2N1MFZ2</accession>
<proteinExistence type="predicted"/>
<reference evidence="1 2" key="1">
    <citation type="submission" date="2016-04" db="EMBL/GenBank/DDBJ databases">
        <title>Genome analyses suggest a sexual origin of heterokaryosis in a supposedly ancient asexual fungus.</title>
        <authorList>
            <person name="Ropars J."/>
            <person name="Sedzielewska K."/>
            <person name="Noel J."/>
            <person name="Charron P."/>
            <person name="Farinelli L."/>
            <person name="Marton T."/>
            <person name="Kruger M."/>
            <person name="Pelin A."/>
            <person name="Brachmann A."/>
            <person name="Corradi N."/>
        </authorList>
    </citation>
    <scope>NUCLEOTIDE SEQUENCE [LARGE SCALE GENOMIC DNA]</scope>
    <source>
        <strain evidence="1 2">C2</strain>
    </source>
</reference>
<comment type="caution">
    <text evidence="1">The sequence shown here is derived from an EMBL/GenBank/DDBJ whole genome shotgun (WGS) entry which is preliminary data.</text>
</comment>
<gene>
    <name evidence="1" type="ORF">RhiirC2_793165</name>
</gene>
<dbReference type="EMBL" id="LLXL01002550">
    <property type="protein sequence ID" value="PKK60544.1"/>
    <property type="molecule type" value="Genomic_DNA"/>
</dbReference>
<name>A0A2N1MFZ2_9GLOM</name>
<sequence length="128" mass="14585">MSVKLITENVKKPNMQNVINFVGWNICVHCDAKFWMDEKGQNSSRTFPSFTVCCAGDKASLPPLLRPPPYLMDLYTSLKSDAEIITRSHTGKHVFIPHYINSIRKYITLYFKSAIHIAFSMTINKSQG</sequence>
<evidence type="ECO:0000313" key="1">
    <source>
        <dbReference type="EMBL" id="PKK60544.1"/>
    </source>
</evidence>
<organism evidence="1 2">
    <name type="scientific">Rhizophagus irregularis</name>
    <dbReference type="NCBI Taxonomy" id="588596"/>
    <lineage>
        <taxon>Eukaryota</taxon>
        <taxon>Fungi</taxon>
        <taxon>Fungi incertae sedis</taxon>
        <taxon>Mucoromycota</taxon>
        <taxon>Glomeromycotina</taxon>
        <taxon>Glomeromycetes</taxon>
        <taxon>Glomerales</taxon>
        <taxon>Glomeraceae</taxon>
        <taxon>Rhizophagus</taxon>
    </lineage>
</organism>
<dbReference type="AlphaFoldDB" id="A0A2N1MFZ2"/>
<protein>
    <submittedName>
        <fullName evidence="1">Uncharacterized protein</fullName>
    </submittedName>
</protein>
<dbReference type="Proteomes" id="UP000233469">
    <property type="component" value="Unassembled WGS sequence"/>
</dbReference>
<reference evidence="1 2" key="2">
    <citation type="submission" date="2017-10" db="EMBL/GenBank/DDBJ databases">
        <title>Extensive intraspecific genome diversity in a model arbuscular mycorrhizal fungus.</title>
        <authorList>
            <person name="Chen E.C.H."/>
            <person name="Morin E."/>
            <person name="Baudet D."/>
            <person name="Noel J."/>
            <person name="Ndikumana S."/>
            <person name="Charron P."/>
            <person name="St-Onge C."/>
            <person name="Giorgi J."/>
            <person name="Grigoriev I.V."/>
            <person name="Roux C."/>
            <person name="Martin F.M."/>
            <person name="Corradi N."/>
        </authorList>
    </citation>
    <scope>NUCLEOTIDE SEQUENCE [LARGE SCALE GENOMIC DNA]</scope>
    <source>
        <strain evidence="1 2">C2</strain>
    </source>
</reference>